<dbReference type="EC" id="4.1.1.52" evidence="7"/>
<evidence type="ECO:0000256" key="5">
    <source>
        <dbReference type="ARBA" id="ARBA00023239"/>
    </source>
</evidence>
<keyword evidence="5 8" id="KW-0456">Lyase</keyword>
<dbReference type="InterPro" id="IPR032466">
    <property type="entry name" value="Metal_Hydrolase"/>
</dbReference>
<accession>A0ABR3WF68</accession>
<evidence type="ECO:0000256" key="4">
    <source>
        <dbReference type="ARBA" id="ARBA00022833"/>
    </source>
</evidence>
<dbReference type="PANTHER" id="PTHR21240">
    <property type="entry name" value="2-AMINO-3-CARBOXYLMUCONATE-6-SEMIALDEHYDE DECARBOXYLASE"/>
    <property type="match status" value="1"/>
</dbReference>
<evidence type="ECO:0000256" key="8">
    <source>
        <dbReference type="RuleBase" id="RU366045"/>
    </source>
</evidence>
<dbReference type="Gene3D" id="3.20.20.140">
    <property type="entry name" value="Metal-dependent hydrolases"/>
    <property type="match status" value="1"/>
</dbReference>
<evidence type="ECO:0000313" key="10">
    <source>
        <dbReference type="EMBL" id="KAL1860499.1"/>
    </source>
</evidence>
<evidence type="ECO:0000256" key="7">
    <source>
        <dbReference type="ARBA" id="ARBA00038889"/>
    </source>
</evidence>
<evidence type="ECO:0000256" key="3">
    <source>
        <dbReference type="ARBA" id="ARBA00022793"/>
    </source>
</evidence>
<reference evidence="10 11" key="1">
    <citation type="journal article" date="2024" name="IMA Fungus">
        <title>IMA Genome - F19 : A genome assembly and annotation guide to empower mycologists, including annotated draft genome sequences of Ceratocystis pirilliformis, Diaporthe australafricana, Fusarium ophioides, Paecilomyces lecythidis, and Sporothrix stenoceras.</title>
        <authorList>
            <person name="Aylward J."/>
            <person name="Wilson A.M."/>
            <person name="Visagie C.M."/>
            <person name="Spraker J."/>
            <person name="Barnes I."/>
            <person name="Buitendag C."/>
            <person name="Ceriani C."/>
            <person name="Del Mar Angel L."/>
            <person name="du Plessis D."/>
            <person name="Fuchs T."/>
            <person name="Gasser K."/>
            <person name="Kramer D."/>
            <person name="Li W."/>
            <person name="Munsamy K."/>
            <person name="Piso A."/>
            <person name="Price J.L."/>
            <person name="Sonnekus B."/>
            <person name="Thomas C."/>
            <person name="van der Nest A."/>
            <person name="van Dijk A."/>
            <person name="van Heerden A."/>
            <person name="van Vuuren N."/>
            <person name="Yilmaz N."/>
            <person name="Duong T.A."/>
            <person name="van der Merwe N.A."/>
            <person name="Wingfield M.J."/>
            <person name="Wingfield B.D."/>
        </authorList>
    </citation>
    <scope>NUCLEOTIDE SEQUENCE [LARGE SCALE GENOMIC DNA]</scope>
    <source>
        <strain evidence="10 11">CMW 18300</strain>
    </source>
</reference>
<evidence type="ECO:0000313" key="11">
    <source>
        <dbReference type="Proteomes" id="UP001583177"/>
    </source>
</evidence>
<feature type="domain" description="Amidohydrolase-related" evidence="9">
    <location>
        <begin position="5"/>
        <end position="297"/>
    </location>
</feature>
<evidence type="ECO:0000256" key="1">
    <source>
        <dbReference type="ARBA" id="ARBA00005871"/>
    </source>
</evidence>
<dbReference type="InterPro" id="IPR032465">
    <property type="entry name" value="ACMSD"/>
</dbReference>
<dbReference type="SUPFAM" id="SSF51556">
    <property type="entry name" value="Metallo-dependent hydrolases"/>
    <property type="match status" value="1"/>
</dbReference>
<dbReference type="Proteomes" id="UP001583177">
    <property type="component" value="Unassembled WGS sequence"/>
</dbReference>
<organism evidence="10 11">
    <name type="scientific">Diaporthe australafricana</name>
    <dbReference type="NCBI Taxonomy" id="127596"/>
    <lineage>
        <taxon>Eukaryota</taxon>
        <taxon>Fungi</taxon>
        <taxon>Dikarya</taxon>
        <taxon>Ascomycota</taxon>
        <taxon>Pezizomycotina</taxon>
        <taxon>Sordariomycetes</taxon>
        <taxon>Sordariomycetidae</taxon>
        <taxon>Diaporthales</taxon>
        <taxon>Diaporthaceae</taxon>
        <taxon>Diaporthe</taxon>
    </lineage>
</organism>
<proteinExistence type="inferred from homology"/>
<name>A0ABR3WF68_9PEZI</name>
<comment type="caution">
    <text evidence="10">The sequence shown here is derived from an EMBL/GenBank/DDBJ whole genome shotgun (WGS) entry which is preliminary data.</text>
</comment>
<evidence type="ECO:0000256" key="6">
    <source>
        <dbReference type="ARBA" id="ARBA00036832"/>
    </source>
</evidence>
<dbReference type="EMBL" id="JAWRVE010000091">
    <property type="protein sequence ID" value="KAL1860499.1"/>
    <property type="molecule type" value="Genomic_DNA"/>
</dbReference>
<keyword evidence="11" id="KW-1185">Reference proteome</keyword>
<keyword evidence="2" id="KW-0479">Metal-binding</keyword>
<evidence type="ECO:0000256" key="2">
    <source>
        <dbReference type="ARBA" id="ARBA00022723"/>
    </source>
</evidence>
<keyword evidence="4" id="KW-0862">Zinc</keyword>
<gene>
    <name evidence="10" type="ORF">Daus18300_009131</name>
</gene>
<dbReference type="PANTHER" id="PTHR21240:SF29">
    <property type="entry name" value="AMIDOHYDROLASE-RELATED DOMAIN-CONTAINING PROTEIN"/>
    <property type="match status" value="1"/>
</dbReference>
<comment type="catalytic activity">
    <reaction evidence="6">
        <text>6-methylsalicylate + H(+) = 3-methylphenol + CO2</text>
        <dbReference type="Rhea" id="RHEA:23112"/>
        <dbReference type="ChEBI" id="CHEBI:15378"/>
        <dbReference type="ChEBI" id="CHEBI:16526"/>
        <dbReference type="ChEBI" id="CHEBI:17231"/>
        <dbReference type="ChEBI" id="CHEBI:36658"/>
        <dbReference type="EC" id="4.1.1.52"/>
    </reaction>
    <physiologicalReaction direction="left-to-right" evidence="6">
        <dbReference type="Rhea" id="RHEA:23113"/>
    </physiologicalReaction>
</comment>
<sequence length="343" mass="36277">MANHIDVHFHAIPPIYKAAVKAHGGDPSGFPEPDWSPETAIASMEAVGASLEILSVSSPGVPITGAGEEGRKLARELNTYLGGLATSPDPLYSGKFGFFGVLPDWQDVECTCAEIDFLFAEQKLCNGVGMYTTYGDKLPGHESFKPIWQKLQSYEALVFLHPTSSDSTPRFIGGFLPQPVVDYPLATTRAAVDLVVTGTVRSCPGVDIILSHAGGTLPFIGARAIGALTVPSIAAKAGVTDEEAAVDFASFYFDTALSTSAAQLSGLLEFIASLGGDVSHILFGSDFPYAPPRIVKAMSGGYNDFVASGRPGSEVLRPEKLRANGIALLKKHSLGQRLVHDLL</sequence>
<evidence type="ECO:0000259" key="9">
    <source>
        <dbReference type="Pfam" id="PF04909"/>
    </source>
</evidence>
<comment type="similarity">
    <text evidence="1">Belongs to the metallo-dependent hydrolases superfamily. ACMSD family.</text>
</comment>
<dbReference type="InterPro" id="IPR006680">
    <property type="entry name" value="Amidohydro-rel"/>
</dbReference>
<dbReference type="Pfam" id="PF04909">
    <property type="entry name" value="Amidohydro_2"/>
    <property type="match status" value="1"/>
</dbReference>
<keyword evidence="3 8" id="KW-0210">Decarboxylase</keyword>
<protein>
    <recommendedName>
        <fullName evidence="7">6-methylsalicylate decarboxylase</fullName>
        <ecNumber evidence="7">4.1.1.52</ecNumber>
    </recommendedName>
</protein>